<dbReference type="KEGG" id="mgx:CM1_00760"/>
<dbReference type="NCBIfam" id="TIGR00103">
    <property type="entry name" value="DNA_YbaB_EbfC"/>
    <property type="match status" value="1"/>
</dbReference>
<dbReference type="InterPro" id="IPR036894">
    <property type="entry name" value="YbaB-like_sf"/>
</dbReference>
<dbReference type="Proteomes" id="UP000005254">
    <property type="component" value="Chromosome"/>
</dbReference>
<evidence type="ECO:0008006" key="3">
    <source>
        <dbReference type="Google" id="ProtNLM"/>
    </source>
</evidence>
<evidence type="ECO:0000313" key="2">
    <source>
        <dbReference type="Proteomes" id="UP000005254"/>
    </source>
</evidence>
<dbReference type="PIRSF" id="PIRSF004555">
    <property type="entry name" value="UCP004555"/>
    <property type="match status" value="1"/>
</dbReference>
<sequence>MSFKKIAEMMRQAERETKKKTLAFEQQAFEYNYKNGAIKITILGDLTLKSINIDPVLIDASDKVILEEMIIEATNEAVSDVKTKYDNLVEKTMPKVPGLF</sequence>
<name>A0ABC7ZIG5_MYCGT</name>
<accession>A0ABC7ZIG5</accession>
<protein>
    <recommendedName>
        <fullName evidence="3">Nucleoid-associated protein</fullName>
    </recommendedName>
</protein>
<dbReference type="EMBL" id="CP003772">
    <property type="protein sequence ID" value="AFQ03942.1"/>
    <property type="molecule type" value="Genomic_DNA"/>
</dbReference>
<reference evidence="1 2" key="1">
    <citation type="journal article" date="2012" name="J. Bacteriol.">
        <title>Draft Genome Sequences of Four Axenic Mycoplasma genitalium Strains Isolated from Denmark, Japan, and Australia.</title>
        <authorList>
            <person name="McGowin C.L."/>
            <person name="Ma L."/>
            <person name="Jensen J.S."/>
            <person name="Mancuso M.M."/>
            <person name="Hamasuna R."/>
            <person name="Adegboye D."/>
            <person name="Martin D.H."/>
        </authorList>
    </citation>
    <scope>NUCLEOTIDE SEQUENCE [LARGE SCALE GENOMIC DNA]</scope>
    <source>
        <strain evidence="1 2">M6320</strain>
    </source>
</reference>
<dbReference type="RefSeq" id="WP_010869347.1">
    <property type="nucleotide sequence ID" value="NC_018497.1"/>
</dbReference>
<dbReference type="GeneID" id="99646955"/>
<evidence type="ECO:0000313" key="1">
    <source>
        <dbReference type="EMBL" id="AFQ03942.1"/>
    </source>
</evidence>
<dbReference type="SUPFAM" id="SSF82607">
    <property type="entry name" value="YbaB-like"/>
    <property type="match status" value="1"/>
</dbReference>
<dbReference type="AlphaFoldDB" id="A0ABC7ZIG5"/>
<dbReference type="Pfam" id="PF02575">
    <property type="entry name" value="YbaB_DNA_bd"/>
    <property type="match status" value="1"/>
</dbReference>
<gene>
    <name evidence="1" type="ORF">CM1_00760</name>
</gene>
<dbReference type="SMR" id="A0ABC7ZIG5"/>
<dbReference type="InterPro" id="IPR004401">
    <property type="entry name" value="YbaB/EbfC"/>
</dbReference>
<dbReference type="Gene3D" id="3.30.1310.10">
    <property type="entry name" value="Nucleoid-associated protein YbaB-like domain"/>
    <property type="match status" value="1"/>
</dbReference>
<organism evidence="1 2">
    <name type="scientific">Mycoplasmoides genitalium M6320</name>
    <dbReference type="NCBI Taxonomy" id="662945"/>
    <lineage>
        <taxon>Bacteria</taxon>
        <taxon>Bacillati</taxon>
        <taxon>Mycoplasmatota</taxon>
        <taxon>Mycoplasmoidales</taxon>
        <taxon>Mycoplasmoidaceae</taxon>
        <taxon>Mycoplasmoides</taxon>
    </lineage>
</organism>
<proteinExistence type="predicted"/>